<sequence length="254" mass="28831">MERIQQNKFADGFFNRIAKILHMEIQSHGKNLLTLGLIIMGAIFVGEHLLFYVNGSKMIAFDHALSFTACSMALFVFYTYRINRRVNGVNPIAYTILPASNLEKFISMWIIGLVLFVFSFVISQLAYTLTWISIPNGVLSLNSLVISGAPKVEMGYTTLDFKELYNGALSNPGFFFLLTSSICSSIFFRRYLVAVFSCIAMYILLAFGYSLLISNIGDIMAYQKELRWSYLLTIGGLALLFFFLSYYSLKRKQI</sequence>
<evidence type="ECO:0000313" key="3">
    <source>
        <dbReference type="EMBL" id="SQH72634.1"/>
    </source>
</evidence>
<feature type="transmembrane region" description="Helical" evidence="1">
    <location>
        <begin position="228"/>
        <end position="249"/>
    </location>
</feature>
<feature type="transmembrane region" description="Helical" evidence="1">
    <location>
        <begin position="59"/>
        <end position="80"/>
    </location>
</feature>
<dbReference type="EMBL" id="LS483447">
    <property type="protein sequence ID" value="SQH72634.1"/>
    <property type="molecule type" value="Genomic_DNA"/>
</dbReference>
<organism evidence="3 5">
    <name type="scientific">Porphyromonas crevioricanis</name>
    <dbReference type="NCBI Taxonomy" id="393921"/>
    <lineage>
        <taxon>Bacteria</taxon>
        <taxon>Pseudomonadati</taxon>
        <taxon>Bacteroidota</taxon>
        <taxon>Bacteroidia</taxon>
        <taxon>Bacteroidales</taxon>
        <taxon>Porphyromonadaceae</taxon>
        <taxon>Porphyromonas</taxon>
    </lineage>
</organism>
<evidence type="ECO:0000313" key="2">
    <source>
        <dbReference type="EMBL" id="KGN96121.1"/>
    </source>
</evidence>
<keyword evidence="1" id="KW-0472">Membrane</keyword>
<reference evidence="3 5" key="2">
    <citation type="submission" date="2018-06" db="EMBL/GenBank/DDBJ databases">
        <authorList>
            <consortium name="Pathogen Informatics"/>
            <person name="Doyle S."/>
        </authorList>
    </citation>
    <scope>NUCLEOTIDE SEQUENCE [LARGE SCALE GENOMIC DNA]</scope>
    <source>
        <strain evidence="3 5">NCTC12858</strain>
    </source>
</reference>
<feature type="transmembrane region" description="Helical" evidence="1">
    <location>
        <begin position="195"/>
        <end position="216"/>
    </location>
</feature>
<dbReference type="Proteomes" id="UP000249300">
    <property type="component" value="Chromosome 1"/>
</dbReference>
<feature type="transmembrane region" description="Helical" evidence="1">
    <location>
        <begin position="169"/>
        <end position="188"/>
    </location>
</feature>
<keyword evidence="5" id="KW-1185">Reference proteome</keyword>
<gene>
    <name evidence="2" type="ORF">HQ38_02075</name>
    <name evidence="3" type="ORF">NCTC12858_00460</name>
</gene>
<keyword evidence="1" id="KW-1133">Transmembrane helix</keyword>
<evidence type="ECO:0000313" key="5">
    <source>
        <dbReference type="Proteomes" id="UP000249300"/>
    </source>
</evidence>
<proteinExistence type="predicted"/>
<name>A0A2X4PFN4_9PORP</name>
<keyword evidence="1" id="KW-0812">Transmembrane</keyword>
<dbReference type="Proteomes" id="UP000030136">
    <property type="component" value="Unassembled WGS sequence"/>
</dbReference>
<accession>A0A2X4PFN4</accession>
<evidence type="ECO:0000256" key="1">
    <source>
        <dbReference type="SAM" id="Phobius"/>
    </source>
</evidence>
<evidence type="ECO:0000313" key="4">
    <source>
        <dbReference type="Proteomes" id="UP000030136"/>
    </source>
</evidence>
<dbReference type="KEGG" id="pcre:NCTC12858_00460"/>
<protein>
    <submittedName>
        <fullName evidence="3">Uncharacterized protein</fullName>
    </submittedName>
</protein>
<reference evidence="2 4" key="1">
    <citation type="submission" date="2014-08" db="EMBL/GenBank/DDBJ databases">
        <title>Porphyromonas crevioricanis strain:COT-253_OH1447 Genome sequencing.</title>
        <authorList>
            <person name="Wallis C."/>
            <person name="Deusch O."/>
            <person name="O'Flynn C."/>
            <person name="Davis I."/>
            <person name="Jospin G."/>
            <person name="Darling A.E."/>
            <person name="Coil D.A."/>
            <person name="Alexiev A."/>
            <person name="Horsfall A."/>
            <person name="Kirkwood N."/>
            <person name="Harris S."/>
            <person name="Eisen J.A."/>
        </authorList>
    </citation>
    <scope>NUCLEOTIDE SEQUENCE [LARGE SCALE GENOMIC DNA]</scope>
    <source>
        <strain evidence="4">COT-253 OH1447</strain>
        <strain evidence="2">COT-253_OH1447</strain>
    </source>
</reference>
<feature type="transmembrane region" description="Helical" evidence="1">
    <location>
        <begin position="109"/>
        <end position="134"/>
    </location>
</feature>
<dbReference type="AlphaFoldDB" id="A0A2X4PFN4"/>
<dbReference type="RefSeq" id="WP_023940585.1">
    <property type="nucleotide sequence ID" value="NZ_JQJC01000008.1"/>
</dbReference>
<feature type="transmembrane region" description="Helical" evidence="1">
    <location>
        <begin position="32"/>
        <end position="53"/>
    </location>
</feature>
<dbReference type="EMBL" id="JQJC01000008">
    <property type="protein sequence ID" value="KGN96121.1"/>
    <property type="molecule type" value="Genomic_DNA"/>
</dbReference>